<sequence length="206" mass="23219">MSEENTNVKKATYVRASTEEQNTERQEQIIQGKGYVEKISGRIAFGERKQGARLLRDVANKEINYVIVEDVSRLGRNALDILTTIQTLKKQGCTIEILRYSLVSIVNGKANFIFDLITSILASLAEMEYESNREAQRQGIAVAKAKGIYQEHAGKGKMTTEQFLEQHADIIELLEDGKSIMKIVALVKKSKSTVQRVKTFIKNTKH</sequence>
<keyword evidence="2" id="KW-0238">DNA-binding</keyword>
<dbReference type="CDD" id="cd03768">
    <property type="entry name" value="SR_ResInv"/>
    <property type="match status" value="1"/>
</dbReference>
<keyword evidence="8" id="KW-1185">Reference proteome</keyword>
<evidence type="ECO:0000313" key="7">
    <source>
        <dbReference type="EMBL" id="RRG24231.1"/>
    </source>
</evidence>
<dbReference type="PANTHER" id="PTHR30461">
    <property type="entry name" value="DNA-INVERTASE FROM LAMBDOID PROPHAGE"/>
    <property type="match status" value="1"/>
</dbReference>
<dbReference type="AlphaFoldDB" id="A0A425Y729"/>
<proteinExistence type="predicted"/>
<keyword evidence="1" id="KW-0229">DNA integration</keyword>
<dbReference type="GO" id="GO:0000150">
    <property type="term" value="F:DNA strand exchange activity"/>
    <property type="evidence" value="ECO:0007669"/>
    <property type="project" value="InterPro"/>
</dbReference>
<protein>
    <submittedName>
        <fullName evidence="7">Recombinase family protein</fullName>
    </submittedName>
</protein>
<feature type="domain" description="Resolvase/invertase-type recombinase catalytic" evidence="6">
    <location>
        <begin position="9"/>
        <end position="147"/>
    </location>
</feature>
<comment type="caution">
    <text evidence="7">The sequence shown here is derived from an EMBL/GenBank/DDBJ whole genome shotgun (WGS) entry which is preliminary data.</text>
</comment>
<evidence type="ECO:0000256" key="2">
    <source>
        <dbReference type="ARBA" id="ARBA00023125"/>
    </source>
</evidence>
<dbReference type="InterPro" id="IPR050639">
    <property type="entry name" value="SSR_resolvase"/>
</dbReference>
<keyword evidence="3" id="KW-0233">DNA recombination</keyword>
<dbReference type="InterPro" id="IPR006119">
    <property type="entry name" value="Resolv_N"/>
</dbReference>
<dbReference type="Proteomes" id="UP000285794">
    <property type="component" value="Unassembled WGS sequence"/>
</dbReference>
<dbReference type="GO" id="GO:0003677">
    <property type="term" value="F:DNA binding"/>
    <property type="evidence" value="ECO:0007669"/>
    <property type="project" value="UniProtKB-KW"/>
</dbReference>
<name>A0A425Y729_9BACT</name>
<evidence type="ECO:0000256" key="3">
    <source>
        <dbReference type="ARBA" id="ARBA00023172"/>
    </source>
</evidence>
<feature type="active site" description="O-(5'-phospho-DNA)-serine intermediate" evidence="4 5">
    <location>
        <position position="17"/>
    </location>
</feature>
<evidence type="ECO:0000256" key="5">
    <source>
        <dbReference type="PROSITE-ProRule" id="PRU10137"/>
    </source>
</evidence>
<dbReference type="OrthoDB" id="9797501at2"/>
<evidence type="ECO:0000313" key="8">
    <source>
        <dbReference type="Proteomes" id="UP000285794"/>
    </source>
</evidence>
<evidence type="ECO:0000259" key="6">
    <source>
        <dbReference type="PROSITE" id="PS51736"/>
    </source>
</evidence>
<evidence type="ECO:0000256" key="1">
    <source>
        <dbReference type="ARBA" id="ARBA00022908"/>
    </source>
</evidence>
<gene>
    <name evidence="7" type="ORF">DWB61_03705</name>
</gene>
<accession>A0A425Y729</accession>
<dbReference type="Gene3D" id="3.40.50.1390">
    <property type="entry name" value="Resolvase, N-terminal catalytic domain"/>
    <property type="match status" value="1"/>
</dbReference>
<dbReference type="InterPro" id="IPR036162">
    <property type="entry name" value="Resolvase-like_N_sf"/>
</dbReference>
<dbReference type="EMBL" id="QQWG01000002">
    <property type="protein sequence ID" value="RRG24231.1"/>
    <property type="molecule type" value="Genomic_DNA"/>
</dbReference>
<dbReference type="GO" id="GO:0015074">
    <property type="term" value="P:DNA integration"/>
    <property type="evidence" value="ECO:0007669"/>
    <property type="project" value="UniProtKB-KW"/>
</dbReference>
<organism evidence="7 8">
    <name type="scientific">Ancylomarina euxinus</name>
    <dbReference type="NCBI Taxonomy" id="2283627"/>
    <lineage>
        <taxon>Bacteria</taxon>
        <taxon>Pseudomonadati</taxon>
        <taxon>Bacteroidota</taxon>
        <taxon>Bacteroidia</taxon>
        <taxon>Marinilabiliales</taxon>
        <taxon>Marinifilaceae</taxon>
        <taxon>Ancylomarina</taxon>
    </lineage>
</organism>
<dbReference type="Pfam" id="PF00239">
    <property type="entry name" value="Resolvase"/>
    <property type="match status" value="1"/>
</dbReference>
<dbReference type="SMART" id="SM00857">
    <property type="entry name" value="Resolvase"/>
    <property type="match status" value="1"/>
</dbReference>
<dbReference type="PROSITE" id="PS51736">
    <property type="entry name" value="RECOMBINASES_3"/>
    <property type="match status" value="1"/>
</dbReference>
<dbReference type="RefSeq" id="WP_125029541.1">
    <property type="nucleotide sequence ID" value="NZ_JAPXVP010000002.1"/>
</dbReference>
<evidence type="ECO:0000256" key="4">
    <source>
        <dbReference type="PIRSR" id="PIRSR606118-50"/>
    </source>
</evidence>
<reference evidence="7 8" key="1">
    <citation type="submission" date="2018-07" db="EMBL/GenBank/DDBJ databases">
        <title>Draft genome sequence of Ancylomarina sp. M1P.</title>
        <authorList>
            <person name="Yadav S."/>
            <person name="Villanueva L."/>
            <person name="Damste J.S.S."/>
        </authorList>
    </citation>
    <scope>NUCLEOTIDE SEQUENCE [LARGE SCALE GENOMIC DNA]</scope>
    <source>
        <strain evidence="7 8">M1P</strain>
    </source>
</reference>
<dbReference type="PANTHER" id="PTHR30461:SF19">
    <property type="entry name" value="SITE-SPECIFIC RECOMBINASE RESOLVASE FAMILY"/>
    <property type="match status" value="1"/>
</dbReference>
<dbReference type="PROSITE" id="PS00397">
    <property type="entry name" value="RECOMBINASES_1"/>
    <property type="match status" value="1"/>
</dbReference>
<dbReference type="SUPFAM" id="SSF53041">
    <property type="entry name" value="Resolvase-like"/>
    <property type="match status" value="1"/>
</dbReference>
<dbReference type="InterPro" id="IPR006118">
    <property type="entry name" value="Recombinase_CS"/>
</dbReference>